<evidence type="ECO:0000313" key="1">
    <source>
        <dbReference type="EMBL" id="MBO9204039.1"/>
    </source>
</evidence>
<dbReference type="RefSeq" id="WP_209142217.1">
    <property type="nucleotide sequence ID" value="NZ_JAGHKO010000011.1"/>
</dbReference>
<dbReference type="Proteomes" id="UP000677244">
    <property type="component" value="Unassembled WGS sequence"/>
</dbReference>
<protein>
    <submittedName>
        <fullName evidence="1">Uncharacterized protein</fullName>
    </submittedName>
</protein>
<sequence>MRKKVWLFIAALFLGLTAYVIYLEWVGPFKRKQNFAVTKGNIVGVSPDIMNGSYSADINYKILVNGKEITRLTRITYEKSNVLFMLFNKNMDVVYEKDDPGNCELLLTRNSYREYNLLPAKDVLRVLEELEAACGAIH</sequence>
<dbReference type="EMBL" id="JAGHKO010000011">
    <property type="protein sequence ID" value="MBO9204039.1"/>
    <property type="molecule type" value="Genomic_DNA"/>
</dbReference>
<evidence type="ECO:0000313" key="2">
    <source>
        <dbReference type="Proteomes" id="UP000677244"/>
    </source>
</evidence>
<organism evidence="1 2">
    <name type="scientific">Niastella soli</name>
    <dbReference type="NCBI Taxonomy" id="2821487"/>
    <lineage>
        <taxon>Bacteria</taxon>
        <taxon>Pseudomonadati</taxon>
        <taxon>Bacteroidota</taxon>
        <taxon>Chitinophagia</taxon>
        <taxon>Chitinophagales</taxon>
        <taxon>Chitinophagaceae</taxon>
        <taxon>Niastella</taxon>
    </lineage>
</organism>
<keyword evidence="2" id="KW-1185">Reference proteome</keyword>
<reference evidence="1 2" key="1">
    <citation type="submission" date="2021-03" db="EMBL/GenBank/DDBJ databases">
        <title>Assistant Professor.</title>
        <authorList>
            <person name="Huq M.A."/>
        </authorList>
    </citation>
    <scope>NUCLEOTIDE SEQUENCE [LARGE SCALE GENOMIC DNA]</scope>
    <source>
        <strain evidence="1 2">MAH-29</strain>
    </source>
</reference>
<proteinExistence type="predicted"/>
<name>A0ABS3Z1P5_9BACT</name>
<gene>
    <name evidence="1" type="ORF">J7I42_27380</name>
</gene>
<accession>A0ABS3Z1P5</accession>
<comment type="caution">
    <text evidence="1">The sequence shown here is derived from an EMBL/GenBank/DDBJ whole genome shotgun (WGS) entry which is preliminary data.</text>
</comment>